<evidence type="ECO:0000256" key="8">
    <source>
        <dbReference type="ARBA" id="ARBA00023027"/>
    </source>
</evidence>
<accession>A0A9J6QT47</accession>
<name>A0A9J6QT47_9FIRM</name>
<comment type="function">
    <text evidence="1 10">Catalyzes the reversible adenylation of nicotinate mononucleotide (NaMN) to nicotinic acid adenine dinucleotide (NaAD).</text>
</comment>
<dbReference type="NCBIfam" id="NF000840">
    <property type="entry name" value="PRK00071.1-3"/>
    <property type="match status" value="1"/>
</dbReference>
<dbReference type="HAMAP" id="MF_00244">
    <property type="entry name" value="NaMN_adenylyltr"/>
    <property type="match status" value="1"/>
</dbReference>
<dbReference type="GO" id="GO:0005524">
    <property type="term" value="F:ATP binding"/>
    <property type="evidence" value="ECO:0007669"/>
    <property type="project" value="UniProtKB-KW"/>
</dbReference>
<dbReference type="SUPFAM" id="SSF52374">
    <property type="entry name" value="Nucleotidylyl transferase"/>
    <property type="match status" value="1"/>
</dbReference>
<feature type="domain" description="Cytidyltransferase-like" evidence="11">
    <location>
        <begin position="6"/>
        <end position="175"/>
    </location>
</feature>
<evidence type="ECO:0000256" key="10">
    <source>
        <dbReference type="HAMAP-Rule" id="MF_00244"/>
    </source>
</evidence>
<evidence type="ECO:0000256" key="9">
    <source>
        <dbReference type="ARBA" id="ARBA00048721"/>
    </source>
</evidence>
<organism evidence="12 13">
    <name type="scientific">Hominibacterium faecale</name>
    <dbReference type="NCBI Taxonomy" id="2839743"/>
    <lineage>
        <taxon>Bacteria</taxon>
        <taxon>Bacillati</taxon>
        <taxon>Bacillota</taxon>
        <taxon>Clostridia</taxon>
        <taxon>Peptostreptococcales</taxon>
        <taxon>Anaerovoracaceae</taxon>
        <taxon>Hominibacterium</taxon>
    </lineage>
</organism>
<reference evidence="12" key="1">
    <citation type="submission" date="2022-09" db="EMBL/GenBank/DDBJ databases">
        <title>Culturomic study of gut microbiota in children with autism spectrum disorder.</title>
        <authorList>
            <person name="Efimov B.A."/>
            <person name="Chaplin A.V."/>
            <person name="Sokolova S.R."/>
            <person name="Pikina A.P."/>
            <person name="Korzhanova M."/>
            <person name="Belova V."/>
            <person name="Korostin D."/>
        </authorList>
    </citation>
    <scope>NUCLEOTIDE SEQUENCE</scope>
    <source>
        <strain evidence="12">ASD5510</strain>
    </source>
</reference>
<keyword evidence="13" id="KW-1185">Reference proteome</keyword>
<evidence type="ECO:0000256" key="4">
    <source>
        <dbReference type="ARBA" id="ARBA00022679"/>
    </source>
</evidence>
<dbReference type="CDD" id="cd02165">
    <property type="entry name" value="NMNAT"/>
    <property type="match status" value="1"/>
</dbReference>
<keyword evidence="4 10" id="KW-0808">Transferase</keyword>
<keyword evidence="7 10" id="KW-0067">ATP-binding</keyword>
<gene>
    <name evidence="10 12" type="primary">nadD</name>
    <name evidence="12" type="ORF">OBO34_05860</name>
</gene>
<comment type="catalytic activity">
    <reaction evidence="9 10">
        <text>nicotinate beta-D-ribonucleotide + ATP + H(+) = deamido-NAD(+) + diphosphate</text>
        <dbReference type="Rhea" id="RHEA:22860"/>
        <dbReference type="ChEBI" id="CHEBI:15378"/>
        <dbReference type="ChEBI" id="CHEBI:30616"/>
        <dbReference type="ChEBI" id="CHEBI:33019"/>
        <dbReference type="ChEBI" id="CHEBI:57502"/>
        <dbReference type="ChEBI" id="CHEBI:58437"/>
        <dbReference type="EC" id="2.7.7.18"/>
    </reaction>
</comment>
<dbReference type="PANTHER" id="PTHR39321">
    <property type="entry name" value="NICOTINATE-NUCLEOTIDE ADENYLYLTRANSFERASE-RELATED"/>
    <property type="match status" value="1"/>
</dbReference>
<dbReference type="NCBIfam" id="TIGR00482">
    <property type="entry name" value="nicotinate (nicotinamide) nucleotide adenylyltransferase"/>
    <property type="match status" value="1"/>
</dbReference>
<sequence length="200" mass="22759">MKRIGILGGTFDPVHYGHIGLAQDARRQAGLDKVLLIPAKLQPFKLDKEITCGRHRLAMVELAVAKDPGLEASDYELRQKEISYTYKTLRALSAQWGEETQICFITGTDAFLKIDRWKQAEEMLTKYSFAVGSRPGYKEAELNQCIEHLKSVYNTDIVKIQNRRRDISATEIRERLSRGASLSGLVPEQVERYIKINGLY</sequence>
<proteinExistence type="inferred from homology"/>
<dbReference type="Pfam" id="PF01467">
    <property type="entry name" value="CTP_transf_like"/>
    <property type="match status" value="1"/>
</dbReference>
<dbReference type="InterPro" id="IPR005248">
    <property type="entry name" value="NadD/NMNAT"/>
</dbReference>
<evidence type="ECO:0000313" key="13">
    <source>
        <dbReference type="Proteomes" id="UP001065549"/>
    </source>
</evidence>
<dbReference type="EMBL" id="JAOSHN010000002">
    <property type="protein sequence ID" value="MCU7377875.1"/>
    <property type="molecule type" value="Genomic_DNA"/>
</dbReference>
<protein>
    <recommendedName>
        <fullName evidence="10">Probable nicotinate-nucleotide adenylyltransferase</fullName>
        <ecNumber evidence="10">2.7.7.18</ecNumber>
    </recommendedName>
    <alternativeName>
        <fullName evidence="10">Deamido-NAD(+) diphosphorylase</fullName>
    </alternativeName>
    <alternativeName>
        <fullName evidence="10">Deamido-NAD(+) pyrophosphorylase</fullName>
    </alternativeName>
    <alternativeName>
        <fullName evidence="10">Nicotinate mononucleotide adenylyltransferase</fullName>
        <shortName evidence="10">NaMN adenylyltransferase</shortName>
    </alternativeName>
</protein>
<comment type="caution">
    <text evidence="12">The sequence shown here is derived from an EMBL/GenBank/DDBJ whole genome shotgun (WGS) entry which is preliminary data.</text>
</comment>
<dbReference type="GO" id="GO:0009435">
    <property type="term" value="P:NAD+ biosynthetic process"/>
    <property type="evidence" value="ECO:0007669"/>
    <property type="project" value="UniProtKB-UniRule"/>
</dbReference>
<evidence type="ECO:0000313" key="12">
    <source>
        <dbReference type="EMBL" id="MCU7377875.1"/>
    </source>
</evidence>
<dbReference type="InterPro" id="IPR004821">
    <property type="entry name" value="Cyt_trans-like"/>
</dbReference>
<dbReference type="Gene3D" id="3.40.50.620">
    <property type="entry name" value="HUPs"/>
    <property type="match status" value="1"/>
</dbReference>
<evidence type="ECO:0000256" key="3">
    <source>
        <dbReference type="ARBA" id="ARBA00022642"/>
    </source>
</evidence>
<dbReference type="GO" id="GO:0004515">
    <property type="term" value="F:nicotinate-nucleotide adenylyltransferase activity"/>
    <property type="evidence" value="ECO:0007669"/>
    <property type="project" value="UniProtKB-UniRule"/>
</dbReference>
<dbReference type="InterPro" id="IPR014729">
    <property type="entry name" value="Rossmann-like_a/b/a_fold"/>
</dbReference>
<keyword evidence="6 10" id="KW-0547">Nucleotide-binding</keyword>
<keyword evidence="8 10" id="KW-0520">NAD</keyword>
<keyword evidence="3 10" id="KW-0662">Pyridine nucleotide biosynthesis</keyword>
<comment type="pathway">
    <text evidence="2 10">Cofactor biosynthesis; NAD(+) biosynthesis; deamido-NAD(+) from nicotinate D-ribonucleotide: step 1/1.</text>
</comment>
<dbReference type="RefSeq" id="WP_148395157.1">
    <property type="nucleotide sequence ID" value="NZ_JAJAGH010000006.1"/>
</dbReference>
<evidence type="ECO:0000256" key="6">
    <source>
        <dbReference type="ARBA" id="ARBA00022741"/>
    </source>
</evidence>
<evidence type="ECO:0000256" key="5">
    <source>
        <dbReference type="ARBA" id="ARBA00022695"/>
    </source>
</evidence>
<evidence type="ECO:0000256" key="7">
    <source>
        <dbReference type="ARBA" id="ARBA00022840"/>
    </source>
</evidence>
<comment type="similarity">
    <text evidence="10">Belongs to the NadD family.</text>
</comment>
<evidence type="ECO:0000259" key="11">
    <source>
        <dbReference type="Pfam" id="PF01467"/>
    </source>
</evidence>
<keyword evidence="5 10" id="KW-0548">Nucleotidyltransferase</keyword>
<dbReference type="AlphaFoldDB" id="A0A9J6QT47"/>
<dbReference type="EC" id="2.7.7.18" evidence="10"/>
<evidence type="ECO:0000256" key="2">
    <source>
        <dbReference type="ARBA" id="ARBA00005019"/>
    </source>
</evidence>
<dbReference type="NCBIfam" id="TIGR00125">
    <property type="entry name" value="cyt_tran_rel"/>
    <property type="match status" value="1"/>
</dbReference>
<dbReference type="Proteomes" id="UP001065549">
    <property type="component" value="Unassembled WGS sequence"/>
</dbReference>
<evidence type="ECO:0000256" key="1">
    <source>
        <dbReference type="ARBA" id="ARBA00002324"/>
    </source>
</evidence>
<dbReference type="PANTHER" id="PTHR39321:SF3">
    <property type="entry name" value="PHOSPHOPANTETHEINE ADENYLYLTRANSFERASE"/>
    <property type="match status" value="1"/>
</dbReference>